<protein>
    <submittedName>
        <fullName evidence="5">Uncharacterized protein LOC107268816</fullName>
    </submittedName>
</protein>
<feature type="binding site" evidence="1">
    <location>
        <position position="10"/>
    </location>
    <ligand>
        <name>Zn(2+)</name>
        <dbReference type="ChEBI" id="CHEBI:29105"/>
    </ligand>
</feature>
<feature type="region of interest" description="Disordered" evidence="2">
    <location>
        <begin position="144"/>
        <end position="167"/>
    </location>
</feature>
<feature type="compositionally biased region" description="Basic and acidic residues" evidence="2">
    <location>
        <begin position="439"/>
        <end position="450"/>
    </location>
</feature>
<evidence type="ECO:0000313" key="4">
    <source>
        <dbReference type="Proteomes" id="UP000694920"/>
    </source>
</evidence>
<dbReference type="InterPro" id="IPR012934">
    <property type="entry name" value="Znf_AD"/>
</dbReference>
<evidence type="ECO:0000256" key="2">
    <source>
        <dbReference type="SAM" id="MobiDB-lite"/>
    </source>
</evidence>
<dbReference type="GeneID" id="107268816"/>
<dbReference type="AlphaFoldDB" id="A0AAJ7BYI2"/>
<accession>A0AAJ7BYI2</accession>
<gene>
    <name evidence="5" type="primary">LOC107268816</name>
</gene>
<evidence type="ECO:0000256" key="1">
    <source>
        <dbReference type="PROSITE-ProRule" id="PRU01263"/>
    </source>
</evidence>
<feature type="binding site" evidence="1">
    <location>
        <position position="53"/>
    </location>
    <ligand>
        <name>Zn(2+)</name>
        <dbReference type="ChEBI" id="CHEBI:29105"/>
    </ligand>
</feature>
<dbReference type="PROSITE" id="PS51915">
    <property type="entry name" value="ZAD"/>
    <property type="match status" value="1"/>
</dbReference>
<evidence type="ECO:0000259" key="3">
    <source>
        <dbReference type="PROSITE" id="PS51915"/>
    </source>
</evidence>
<feature type="compositionally biased region" description="Polar residues" evidence="2">
    <location>
        <begin position="152"/>
        <end position="165"/>
    </location>
</feature>
<dbReference type="SMART" id="SM00868">
    <property type="entry name" value="zf-AD"/>
    <property type="match status" value="1"/>
</dbReference>
<feature type="compositionally biased region" description="Polar residues" evidence="2">
    <location>
        <begin position="416"/>
        <end position="432"/>
    </location>
</feature>
<dbReference type="Gene3D" id="3.40.1800.20">
    <property type="match status" value="1"/>
</dbReference>
<keyword evidence="1" id="KW-0862">Zinc</keyword>
<proteinExistence type="predicted"/>
<dbReference type="Pfam" id="PF07776">
    <property type="entry name" value="zf-AD"/>
    <property type="match status" value="1"/>
</dbReference>
<feature type="region of interest" description="Disordered" evidence="2">
    <location>
        <begin position="713"/>
        <end position="733"/>
    </location>
</feature>
<dbReference type="RefSeq" id="XP_015597436.1">
    <property type="nucleotide sequence ID" value="XM_015741950.2"/>
</dbReference>
<name>A0AAJ7BYI2_CEPCN</name>
<feature type="binding site" evidence="1">
    <location>
        <position position="7"/>
    </location>
    <ligand>
        <name>Zn(2+)</name>
        <dbReference type="ChEBI" id="CHEBI:29105"/>
    </ligand>
</feature>
<dbReference type="SUPFAM" id="SSF57716">
    <property type="entry name" value="Glucocorticoid receptor-like (DNA-binding domain)"/>
    <property type="match status" value="1"/>
</dbReference>
<dbReference type="GO" id="GO:0005634">
    <property type="term" value="C:nucleus"/>
    <property type="evidence" value="ECO:0007669"/>
    <property type="project" value="InterPro"/>
</dbReference>
<feature type="binding site" evidence="1">
    <location>
        <position position="56"/>
    </location>
    <ligand>
        <name>Zn(2+)</name>
        <dbReference type="ChEBI" id="CHEBI:29105"/>
    </ligand>
</feature>
<keyword evidence="1" id="KW-0479">Metal-binding</keyword>
<evidence type="ECO:0000313" key="5">
    <source>
        <dbReference type="RefSeq" id="XP_015597436.1"/>
    </source>
</evidence>
<sequence length="733" mass="83534">MELDKLCRLCLSKWDLQCSIYLDMLKPDSLYHSILKNVDIKIENHCGWPYLICRSCWTIIKAMNSFRNMVTSSDIRLRSYLKKIEPDLYPAEELDFHPPPLTSTVILPKLDFAKLCTFISKSTNSACDNCEADGTNLSVEEIDRSRIKKKPQSSNDHVTSAQSAGDKSIKASIRSDIQIPRAKVEILESQNKKLLIIFDKREDIFTILPSLVNSNPLLFQPNLLTRTRREFNELICRGINPFDTTETTCLKTSIDIQHSCEESFELHQITPSLVIASNELSGTDLATSKRVDNILNSDSHFHKDLSNMEQNITAALKYQQISTQSKLNSKSELSSAENRAVAQESFDCTEVRIKEELDLNDVTDGNNYEEGKKYFEMADIDDVSEKKGVEVEEQVSPLPCVIDGNEKSSVEYGNTYKSRVQSKQMSTQQTPKYKSMKTRKSESSEVKDTNENDEPQSTSSGTFKKVRLWNKSLEMSIEKESNILQNYLKVRAAYRRFYLCIHCNKLYYEVKTLHEHVRSLYRVGAFCPIGECTYVMLEEVEYLRHIRAHYNTALISNCSKTSIIRRPTGSCQELNSKKYLTEFIKKNVIGEMSSVATKFKEVVESKEKTTVLKERKVHQSPPRKKLRTYDLEENSDESNAHTINKGSIIKPSEQAAHNSKYVSVPPDKSSKSVRNIPANTGYDTRTNSNKSITGITKDDSSMHQVVKYNNVDSRNVRDPSCDNLAENVDAKNN</sequence>
<keyword evidence="4" id="KW-1185">Reference proteome</keyword>
<reference evidence="5" key="1">
    <citation type="submission" date="2025-08" db="UniProtKB">
        <authorList>
            <consortium name="RefSeq"/>
        </authorList>
    </citation>
    <scope>IDENTIFICATION</scope>
</reference>
<feature type="domain" description="ZAD" evidence="3">
    <location>
        <begin position="5"/>
        <end position="80"/>
    </location>
</feature>
<dbReference type="GO" id="GO:0008270">
    <property type="term" value="F:zinc ion binding"/>
    <property type="evidence" value="ECO:0007669"/>
    <property type="project" value="UniProtKB-UniRule"/>
</dbReference>
<organism evidence="4 5">
    <name type="scientific">Cephus cinctus</name>
    <name type="common">Wheat stem sawfly</name>
    <dbReference type="NCBI Taxonomy" id="211228"/>
    <lineage>
        <taxon>Eukaryota</taxon>
        <taxon>Metazoa</taxon>
        <taxon>Ecdysozoa</taxon>
        <taxon>Arthropoda</taxon>
        <taxon>Hexapoda</taxon>
        <taxon>Insecta</taxon>
        <taxon>Pterygota</taxon>
        <taxon>Neoptera</taxon>
        <taxon>Endopterygota</taxon>
        <taxon>Hymenoptera</taxon>
        <taxon>Cephoidea</taxon>
        <taxon>Cephidae</taxon>
        <taxon>Cephus</taxon>
    </lineage>
</organism>
<dbReference type="KEGG" id="ccin:107268816"/>
<feature type="region of interest" description="Disordered" evidence="2">
    <location>
        <begin position="416"/>
        <end position="460"/>
    </location>
</feature>
<feature type="region of interest" description="Disordered" evidence="2">
    <location>
        <begin position="614"/>
        <end position="698"/>
    </location>
</feature>
<keyword evidence="1" id="KW-0863">Zinc-finger</keyword>
<feature type="compositionally biased region" description="Polar residues" evidence="2">
    <location>
        <begin position="677"/>
        <end position="694"/>
    </location>
</feature>
<dbReference type="Proteomes" id="UP000694920">
    <property type="component" value="Unplaced"/>
</dbReference>
<feature type="compositionally biased region" description="Basic residues" evidence="2">
    <location>
        <begin position="615"/>
        <end position="626"/>
    </location>
</feature>